<protein>
    <submittedName>
        <fullName evidence="2">DNA-binding CsgD family transcriptional regulator/PAS domain-containing protein</fullName>
    </submittedName>
</protein>
<evidence type="ECO:0000313" key="3">
    <source>
        <dbReference type="Proteomes" id="UP000538566"/>
    </source>
</evidence>
<dbReference type="SUPFAM" id="SSF46894">
    <property type="entry name" value="C-terminal effector domain of the bipartite response regulators"/>
    <property type="match status" value="1"/>
</dbReference>
<dbReference type="SUPFAM" id="SSF55785">
    <property type="entry name" value="PYP-like sensor domain (PAS domain)"/>
    <property type="match status" value="1"/>
</dbReference>
<organism evidence="2 3">
    <name type="scientific">Novosphingobium taihuense</name>
    <dbReference type="NCBI Taxonomy" id="260085"/>
    <lineage>
        <taxon>Bacteria</taxon>
        <taxon>Pseudomonadati</taxon>
        <taxon>Pseudomonadota</taxon>
        <taxon>Alphaproteobacteria</taxon>
        <taxon>Sphingomonadales</taxon>
        <taxon>Sphingomonadaceae</taxon>
        <taxon>Novosphingobium</taxon>
    </lineage>
</organism>
<dbReference type="SMART" id="SM00421">
    <property type="entry name" value="HTH_LUXR"/>
    <property type="match status" value="1"/>
</dbReference>
<dbReference type="InterPro" id="IPR016032">
    <property type="entry name" value="Sig_transdc_resp-reg_C-effctor"/>
</dbReference>
<dbReference type="InterPro" id="IPR035965">
    <property type="entry name" value="PAS-like_dom_sf"/>
</dbReference>
<evidence type="ECO:0000259" key="1">
    <source>
        <dbReference type="SMART" id="SM00421"/>
    </source>
</evidence>
<dbReference type="InterPro" id="IPR036388">
    <property type="entry name" value="WH-like_DNA-bd_sf"/>
</dbReference>
<dbReference type="OrthoDB" id="7582258at2"/>
<keyword evidence="3" id="KW-1185">Reference proteome</keyword>
<proteinExistence type="predicted"/>
<dbReference type="RefSeq" id="WP_144903593.1">
    <property type="nucleotide sequence ID" value="NZ_JACHOA010000004.1"/>
</dbReference>
<sequence length="377" mass="40883">MVRAELLADFYGAAIDRSRLTAALDSVRLRTNAMSATFHLFERTPERLRHRWQSSCSNTPQAANQMALLDELNPRTVAHCNPEMSGPSVLEDHYLPDSFQPEVRRWQEQLRSFGMGQFLAARITLDGRHEVGVALHGRIEGGPLDPESRDFLIDLMPHVREAVGHVLRMQELRQGQGHLLGALDHLRHAILTCDGAGRITSINSSAVRLLGKASETCQSSRFRPGATLPRSLMARVVSGERVLRWQGGAQELQVCAMPLGMAQAGDALLLSLDCAKAPVGTTGSPGWVLALADPEDPPAVHAEDLARSFGISHAEALLLRHLALGGDLGEFAALRDVSIHTARSQLKALMAKTGASRQAELVRMALGTPGACMSDQT</sequence>
<dbReference type="AlphaFoldDB" id="A0A7W7EU86"/>
<feature type="domain" description="HTH luxR-type" evidence="1">
    <location>
        <begin position="308"/>
        <end position="365"/>
    </location>
</feature>
<reference evidence="2 3" key="1">
    <citation type="submission" date="2020-08" db="EMBL/GenBank/DDBJ databases">
        <title>Genomic Encyclopedia of Type Strains, Phase IV (KMG-IV): sequencing the most valuable type-strain genomes for metagenomic binning, comparative biology and taxonomic classification.</title>
        <authorList>
            <person name="Goeker M."/>
        </authorList>
    </citation>
    <scope>NUCLEOTIDE SEQUENCE [LARGE SCALE GENOMIC DNA]</scope>
    <source>
        <strain evidence="2 3">DSM 17507</strain>
    </source>
</reference>
<gene>
    <name evidence="2" type="ORF">GGR37_002313</name>
</gene>
<accession>A0A7W7EU86</accession>
<name>A0A7W7EU86_9SPHN</name>
<evidence type="ECO:0000313" key="2">
    <source>
        <dbReference type="EMBL" id="MBB4614027.1"/>
    </source>
</evidence>
<dbReference type="GO" id="GO:0003677">
    <property type="term" value="F:DNA binding"/>
    <property type="evidence" value="ECO:0007669"/>
    <property type="project" value="UniProtKB-KW"/>
</dbReference>
<dbReference type="Proteomes" id="UP000538566">
    <property type="component" value="Unassembled WGS sequence"/>
</dbReference>
<dbReference type="EMBL" id="JACHOA010000004">
    <property type="protein sequence ID" value="MBB4614027.1"/>
    <property type="molecule type" value="Genomic_DNA"/>
</dbReference>
<dbReference type="GO" id="GO:0006355">
    <property type="term" value="P:regulation of DNA-templated transcription"/>
    <property type="evidence" value="ECO:0007669"/>
    <property type="project" value="InterPro"/>
</dbReference>
<keyword evidence="2" id="KW-0238">DNA-binding</keyword>
<comment type="caution">
    <text evidence="2">The sequence shown here is derived from an EMBL/GenBank/DDBJ whole genome shotgun (WGS) entry which is preliminary data.</text>
</comment>
<dbReference type="InterPro" id="IPR000792">
    <property type="entry name" value="Tscrpt_reg_LuxR_C"/>
</dbReference>
<dbReference type="Gene3D" id="1.10.10.10">
    <property type="entry name" value="Winged helix-like DNA-binding domain superfamily/Winged helix DNA-binding domain"/>
    <property type="match status" value="1"/>
</dbReference>